<dbReference type="Proteomes" id="UP000054560">
    <property type="component" value="Unassembled WGS sequence"/>
</dbReference>
<dbReference type="GeneID" id="25901090"/>
<reference evidence="1 2" key="1">
    <citation type="submission" date="2011-02" db="EMBL/GenBank/DDBJ databases">
        <title>The Genome Sequence of Sphaeroforma arctica JP610.</title>
        <authorList>
            <consortium name="The Broad Institute Genome Sequencing Platform"/>
            <person name="Russ C."/>
            <person name="Cuomo C."/>
            <person name="Young S.K."/>
            <person name="Zeng Q."/>
            <person name="Gargeya S."/>
            <person name="Alvarado L."/>
            <person name="Berlin A."/>
            <person name="Chapman S.B."/>
            <person name="Chen Z."/>
            <person name="Freedman E."/>
            <person name="Gellesch M."/>
            <person name="Goldberg J."/>
            <person name="Griggs A."/>
            <person name="Gujja S."/>
            <person name="Heilman E."/>
            <person name="Heiman D."/>
            <person name="Howarth C."/>
            <person name="Mehta T."/>
            <person name="Neiman D."/>
            <person name="Pearson M."/>
            <person name="Roberts A."/>
            <person name="Saif S."/>
            <person name="Shea T."/>
            <person name="Shenoy N."/>
            <person name="Sisk P."/>
            <person name="Stolte C."/>
            <person name="Sykes S."/>
            <person name="White J."/>
            <person name="Yandava C."/>
            <person name="Burger G."/>
            <person name="Gray M.W."/>
            <person name="Holland P.W.H."/>
            <person name="King N."/>
            <person name="Lang F.B.F."/>
            <person name="Roger A.J."/>
            <person name="Ruiz-Trillo I."/>
            <person name="Haas B."/>
            <person name="Nusbaum C."/>
            <person name="Birren B."/>
        </authorList>
    </citation>
    <scope>NUCLEOTIDE SEQUENCE [LARGE SCALE GENOMIC DNA]</scope>
    <source>
        <strain evidence="1 2">JP610</strain>
    </source>
</reference>
<evidence type="ECO:0000313" key="1">
    <source>
        <dbReference type="EMBL" id="KNC87305.1"/>
    </source>
</evidence>
<sequence>MREIREVIFKPFADPYGIVLVFNGPHRKEKLSLRFKDEKECRKWFDDLDNVRVALRNWDIAKGVGVVIAGALLGAAARRR</sequence>
<protein>
    <recommendedName>
        <fullName evidence="3">PH domain-containing protein</fullName>
    </recommendedName>
</protein>
<accession>A0A0L0GE67</accession>
<evidence type="ECO:0008006" key="3">
    <source>
        <dbReference type="Google" id="ProtNLM"/>
    </source>
</evidence>
<gene>
    <name evidence="1" type="ORF">SARC_00586</name>
</gene>
<evidence type="ECO:0000313" key="2">
    <source>
        <dbReference type="Proteomes" id="UP000054560"/>
    </source>
</evidence>
<dbReference type="EMBL" id="KQ241615">
    <property type="protein sequence ID" value="KNC87305.1"/>
    <property type="molecule type" value="Genomic_DNA"/>
</dbReference>
<organism evidence="1 2">
    <name type="scientific">Sphaeroforma arctica JP610</name>
    <dbReference type="NCBI Taxonomy" id="667725"/>
    <lineage>
        <taxon>Eukaryota</taxon>
        <taxon>Ichthyosporea</taxon>
        <taxon>Ichthyophonida</taxon>
        <taxon>Sphaeroforma</taxon>
    </lineage>
</organism>
<dbReference type="AlphaFoldDB" id="A0A0L0GE67"/>
<name>A0A0L0GE67_9EUKA</name>
<keyword evidence="2" id="KW-1185">Reference proteome</keyword>
<proteinExistence type="predicted"/>
<dbReference type="RefSeq" id="XP_014161207.1">
    <property type="nucleotide sequence ID" value="XM_014305732.1"/>
</dbReference>